<accession>A0A8J7RX39</accession>
<dbReference type="Proteomes" id="UP000770586">
    <property type="component" value="Unassembled WGS sequence"/>
</dbReference>
<evidence type="ECO:0000313" key="1">
    <source>
        <dbReference type="EMBL" id="MBP1903187.1"/>
    </source>
</evidence>
<sequence>MAEMDTPHEMILSFLEQKDPEIRKKYNEYKKEQLDPFPEVSRTSLDKQQNNALFPLLLKAEISLHHASDRRPNAISSEAYNAMGFCFFLQILEDVDIVDPTGKTLSKNIVDLYGEDIVNDFASFWDVYFEMEVAHKFVLEELDASPIDESAVSGPGSDVFYRAEDRDFWVECKNKRETTSYGWELERFGREIADSLWLDYDLEDDVGEDSFAVRVSSRDEISEKVIENSSFRERVIQEVAGELAELIKQRNSKAEVEIADANFEVELIKYYRGRHSVTLSEEQMDAVKKRANLAKVINPYGHLGINPDILDTDGHGTVYAEKAGDNEIEIFSTYAFLLNIPWENPYDSWIFSTIDGVTDQFPDYPDIIIFVKIPPGFVYQMMREKTVNHRDERVSKWERLKEKIIGIYANPDRENRVKAVVLMTDVVLDEVTEEGRNVMLQSAVEAVYNENVADQIPAEFIDLIDGQNQIQEIFSRPGQLSLKDQHL</sequence>
<organism evidence="1 2">
    <name type="scientific">Halorubrum trapanicum</name>
    <dbReference type="NCBI Taxonomy" id="29284"/>
    <lineage>
        <taxon>Archaea</taxon>
        <taxon>Methanobacteriati</taxon>
        <taxon>Methanobacteriota</taxon>
        <taxon>Stenosarchaea group</taxon>
        <taxon>Halobacteria</taxon>
        <taxon>Halobacteriales</taxon>
        <taxon>Haloferacaceae</taxon>
        <taxon>Halorubrum</taxon>
    </lineage>
</organism>
<proteinExistence type="predicted"/>
<evidence type="ECO:0000313" key="2">
    <source>
        <dbReference type="Proteomes" id="UP000770586"/>
    </source>
</evidence>
<keyword evidence="2" id="KW-1185">Reference proteome</keyword>
<dbReference type="AlphaFoldDB" id="A0A8J7RX39"/>
<protein>
    <submittedName>
        <fullName evidence="1">Uncharacterized protein</fullName>
    </submittedName>
</protein>
<dbReference type="RefSeq" id="WP_245203395.1">
    <property type="nucleotide sequence ID" value="NZ_BAAADX010000012.1"/>
</dbReference>
<dbReference type="EMBL" id="JAGGKE010000017">
    <property type="protein sequence ID" value="MBP1903187.1"/>
    <property type="molecule type" value="Genomic_DNA"/>
</dbReference>
<gene>
    <name evidence="1" type="ORF">J2744_002891</name>
</gene>
<name>A0A8J7RX39_9EURY</name>
<comment type="caution">
    <text evidence="1">The sequence shown here is derived from an EMBL/GenBank/DDBJ whole genome shotgun (WGS) entry which is preliminary data.</text>
</comment>
<reference evidence="1 2" key="1">
    <citation type="submission" date="2021-03" db="EMBL/GenBank/DDBJ databases">
        <title>Genomic Encyclopedia of Type Strains, Phase IV (KMG-IV): sequencing the most valuable type-strain genomes for metagenomic binning, comparative biology and taxonomic classification.</title>
        <authorList>
            <person name="Goeker M."/>
        </authorList>
    </citation>
    <scope>NUCLEOTIDE SEQUENCE [LARGE SCALE GENOMIC DNA]</scope>
    <source>
        <strain evidence="1 2">DSM 12287</strain>
    </source>
</reference>